<keyword evidence="1" id="KW-0732">Signal</keyword>
<evidence type="ECO:0000256" key="1">
    <source>
        <dbReference type="SAM" id="SignalP"/>
    </source>
</evidence>
<feature type="chain" id="PRO_5015181888" description="Lipoprotein" evidence="1">
    <location>
        <begin position="24"/>
        <end position="326"/>
    </location>
</feature>
<organism evidence="2 3">
    <name type="scientific">Marinobacterium halophilum</name>
    <dbReference type="NCBI Taxonomy" id="267374"/>
    <lineage>
        <taxon>Bacteria</taxon>
        <taxon>Pseudomonadati</taxon>
        <taxon>Pseudomonadota</taxon>
        <taxon>Gammaproteobacteria</taxon>
        <taxon>Oceanospirillales</taxon>
        <taxon>Oceanospirillaceae</taxon>
        <taxon>Marinobacterium</taxon>
    </lineage>
</organism>
<evidence type="ECO:0000313" key="3">
    <source>
        <dbReference type="Proteomes" id="UP000242133"/>
    </source>
</evidence>
<comment type="caution">
    <text evidence="2">The sequence shown here is derived from an EMBL/GenBank/DDBJ whole genome shotgun (WGS) entry which is preliminary data.</text>
</comment>
<gene>
    <name evidence="2" type="ORF">CLV44_101208</name>
</gene>
<feature type="signal peptide" evidence="1">
    <location>
        <begin position="1"/>
        <end position="23"/>
    </location>
</feature>
<sequence length="326" mass="36624">MRFKWMYALSMVTSVLLSGCMGAVLKSDPSSQFVRGTLSRQEDGFWFSACGTATSMRADVTSALLQAEFDAHSVGDGWPVYVEARASMAMNPVVLQEPLVIGGSLAACEHTLPGIELRAVTAEGDVVFDLREQQVRVQYRDRLLQLGFERPEVKRLARERRWEQTMGGGGKDHRLLFSIEPQPCRTTSGAWYALSMVAEVNGTDYRGCARLGDLEHWPLRAAYVTSDSMTTRKLRLSLGRDQRFMLAEDYMNDQPIIEYPGRWSRVSADQLRLEPDDRDMQPIDFQIGADGTLALGTFHPAYGRVLTLQPSARMLRADSGELDWWD</sequence>
<name>A0A2P8F520_9GAMM</name>
<keyword evidence="3" id="KW-1185">Reference proteome</keyword>
<evidence type="ECO:0008006" key="4">
    <source>
        <dbReference type="Google" id="ProtNLM"/>
    </source>
</evidence>
<reference evidence="2 3" key="1">
    <citation type="submission" date="2018-03" db="EMBL/GenBank/DDBJ databases">
        <title>Genomic Encyclopedia of Archaeal and Bacterial Type Strains, Phase II (KMG-II): from individual species to whole genera.</title>
        <authorList>
            <person name="Goeker M."/>
        </authorList>
    </citation>
    <scope>NUCLEOTIDE SEQUENCE [LARGE SCALE GENOMIC DNA]</scope>
    <source>
        <strain evidence="2 3">DSM 17586</strain>
    </source>
</reference>
<dbReference type="PROSITE" id="PS51257">
    <property type="entry name" value="PROKAR_LIPOPROTEIN"/>
    <property type="match status" value="1"/>
</dbReference>
<protein>
    <recommendedName>
        <fullName evidence="4">Lipoprotein</fullName>
    </recommendedName>
</protein>
<dbReference type="AlphaFoldDB" id="A0A2P8F520"/>
<accession>A0A2P8F520</accession>
<dbReference type="EMBL" id="PYGI01000001">
    <property type="protein sequence ID" value="PSL16808.1"/>
    <property type="molecule type" value="Genomic_DNA"/>
</dbReference>
<proteinExistence type="predicted"/>
<evidence type="ECO:0000313" key="2">
    <source>
        <dbReference type="EMBL" id="PSL16808.1"/>
    </source>
</evidence>
<dbReference type="Proteomes" id="UP000242133">
    <property type="component" value="Unassembled WGS sequence"/>
</dbReference>